<feature type="chain" id="PRO_5037965409" evidence="1">
    <location>
        <begin position="24"/>
        <end position="285"/>
    </location>
</feature>
<dbReference type="Proteomes" id="UP000641454">
    <property type="component" value="Unassembled WGS sequence"/>
</dbReference>
<sequence>MKNSIYKIVMGCGFLLSITLAQGQVKNAKTETVKIMGNCGMCKAIIEKAGNKSKIAALSWDKDSKIATIIFDSTQTNQAQILKRVALAGYDSQSFLAPTDAYNKLPGCCQYERELKVAEKTEIKMDDQKNQEQHEGEVSTSKEEQLNPVFDAYFSLHEALVQSDSKKTATIAADLFQKLNAVKMEALSMKVHMAWMKVMIELKEDAEHIAGTQDIKHQRDHFATLSTKMYELVKVSNLTVPVYYNACPMYNKGAAANWLSKEEPIKNPFYGAKMLSCGSTLEILK</sequence>
<organism evidence="3 4">
    <name type="scientific">Flavobacterium muglaense</name>
    <dbReference type="NCBI Taxonomy" id="2764716"/>
    <lineage>
        <taxon>Bacteria</taxon>
        <taxon>Pseudomonadati</taxon>
        <taxon>Bacteroidota</taxon>
        <taxon>Flavobacteriia</taxon>
        <taxon>Flavobacteriales</taxon>
        <taxon>Flavobacteriaceae</taxon>
        <taxon>Flavobacterium</taxon>
    </lineage>
</organism>
<dbReference type="GO" id="GO:0046872">
    <property type="term" value="F:metal ion binding"/>
    <property type="evidence" value="ECO:0007669"/>
    <property type="project" value="InterPro"/>
</dbReference>
<proteinExistence type="predicted"/>
<dbReference type="AlphaFoldDB" id="A0A923SFF2"/>
<evidence type="ECO:0000259" key="2">
    <source>
        <dbReference type="Pfam" id="PF11827"/>
    </source>
</evidence>
<reference evidence="3 4" key="1">
    <citation type="submission" date="2020-08" db="EMBL/GenBank/DDBJ databases">
        <title>Description of novel Flavobacterium F-392 isolate.</title>
        <authorList>
            <person name="Saticioglu I.B."/>
            <person name="Duman M."/>
            <person name="Altun S."/>
        </authorList>
    </citation>
    <scope>NUCLEOTIDE SEQUENCE [LARGE SCALE GENOMIC DNA]</scope>
    <source>
        <strain evidence="3 4">F-392</strain>
    </source>
</reference>
<feature type="signal peptide" evidence="1">
    <location>
        <begin position="1"/>
        <end position="23"/>
    </location>
</feature>
<comment type="caution">
    <text evidence="3">The sequence shown here is derived from an EMBL/GenBank/DDBJ whole genome shotgun (WGS) entry which is preliminary data.</text>
</comment>
<evidence type="ECO:0000313" key="3">
    <source>
        <dbReference type="EMBL" id="MBC5843704.1"/>
    </source>
</evidence>
<name>A0A923SFF2_9FLAO</name>
<dbReference type="Gene3D" id="3.30.70.100">
    <property type="match status" value="1"/>
</dbReference>
<dbReference type="InterPro" id="IPR021782">
    <property type="entry name" value="DUF3347"/>
</dbReference>
<dbReference type="InterPro" id="IPR036163">
    <property type="entry name" value="HMA_dom_sf"/>
</dbReference>
<dbReference type="SUPFAM" id="SSF55008">
    <property type="entry name" value="HMA, heavy metal-associated domain"/>
    <property type="match status" value="1"/>
</dbReference>
<dbReference type="EMBL" id="JACRUL010000006">
    <property type="protein sequence ID" value="MBC5843704.1"/>
    <property type="molecule type" value="Genomic_DNA"/>
</dbReference>
<gene>
    <name evidence="3" type="ORF">H8R25_04530</name>
</gene>
<evidence type="ECO:0000256" key="1">
    <source>
        <dbReference type="SAM" id="SignalP"/>
    </source>
</evidence>
<keyword evidence="4" id="KW-1185">Reference proteome</keyword>
<keyword evidence="1" id="KW-0732">Signal</keyword>
<accession>A0A923SFF2</accession>
<dbReference type="Pfam" id="PF11827">
    <property type="entry name" value="DUF3347"/>
    <property type="match status" value="1"/>
</dbReference>
<evidence type="ECO:0000313" key="4">
    <source>
        <dbReference type="Proteomes" id="UP000641454"/>
    </source>
</evidence>
<protein>
    <submittedName>
        <fullName evidence="3">DUF3347 domain-containing protein</fullName>
    </submittedName>
</protein>
<feature type="domain" description="DUF3347" evidence="2">
    <location>
        <begin position="149"/>
        <end position="237"/>
    </location>
</feature>
<dbReference type="RefSeq" id="WP_187017374.1">
    <property type="nucleotide sequence ID" value="NZ_JACRUK010000006.1"/>
</dbReference>